<reference evidence="1 2" key="1">
    <citation type="submission" date="2021-10" db="EMBL/GenBank/DDBJ databases">
        <title>Streptomyces gossypii sp. nov., isolated from soil collected from cotton field.</title>
        <authorList>
            <person name="Ge X."/>
            <person name="Chen X."/>
            <person name="Liu W."/>
        </authorList>
    </citation>
    <scope>NUCLEOTIDE SEQUENCE [LARGE SCALE GENOMIC DNA]</scope>
    <source>
        <strain evidence="1 2">N2-109</strain>
    </source>
</reference>
<evidence type="ECO:0000313" key="2">
    <source>
        <dbReference type="Proteomes" id="UP001156389"/>
    </source>
</evidence>
<protein>
    <submittedName>
        <fullName evidence="1">Uncharacterized protein</fullName>
    </submittedName>
</protein>
<keyword evidence="2" id="KW-1185">Reference proteome</keyword>
<proteinExistence type="predicted"/>
<comment type="caution">
    <text evidence="1">The sequence shown here is derived from an EMBL/GenBank/DDBJ whole genome shotgun (WGS) entry which is preliminary data.</text>
</comment>
<accession>A0ABT2K240</accession>
<dbReference type="EMBL" id="JAJAGO010000019">
    <property type="protein sequence ID" value="MCT2594240.1"/>
    <property type="molecule type" value="Genomic_DNA"/>
</dbReference>
<sequence length="127" mass="14098">MLNVVDEEVMDILREVVAENPDYIYRAPPVDPPHVADRQMSCLYVHTDADGSNPRPGCVAGHVMYRLGIPLDTLKRWEGVDALSLMQEFTDADKYTREALDVAQTRQDAGATWAQALHAAEKACGLE</sequence>
<gene>
    <name evidence="1" type="ORF">LHJ74_30770</name>
</gene>
<name>A0ABT2K240_9ACTN</name>
<dbReference type="Proteomes" id="UP001156389">
    <property type="component" value="Unassembled WGS sequence"/>
</dbReference>
<evidence type="ECO:0000313" key="1">
    <source>
        <dbReference type="EMBL" id="MCT2594240.1"/>
    </source>
</evidence>
<organism evidence="1 2">
    <name type="scientific">Streptomyces gossypii</name>
    <dbReference type="NCBI Taxonomy" id="2883101"/>
    <lineage>
        <taxon>Bacteria</taxon>
        <taxon>Bacillati</taxon>
        <taxon>Actinomycetota</taxon>
        <taxon>Actinomycetes</taxon>
        <taxon>Kitasatosporales</taxon>
        <taxon>Streptomycetaceae</taxon>
        <taxon>Streptomyces</taxon>
    </lineage>
</organism>
<dbReference type="RefSeq" id="WP_260221559.1">
    <property type="nucleotide sequence ID" value="NZ_JAJAGO010000019.1"/>
</dbReference>